<dbReference type="InterPro" id="IPR036939">
    <property type="entry name" value="Cu2_ascorb_mOase_N_sf"/>
</dbReference>
<dbReference type="Proteomes" id="UP000317977">
    <property type="component" value="Unassembled WGS sequence"/>
</dbReference>
<dbReference type="PANTHER" id="PTHR43640">
    <property type="entry name" value="OS07G0260300 PROTEIN"/>
    <property type="match status" value="1"/>
</dbReference>
<evidence type="ECO:0000259" key="4">
    <source>
        <dbReference type="PROSITE" id="PS51352"/>
    </source>
</evidence>
<evidence type="ECO:0000259" key="3">
    <source>
        <dbReference type="PROSITE" id="PS50222"/>
    </source>
</evidence>
<protein>
    <submittedName>
        <fullName evidence="5">Thiol-disulfide oxidoreductase</fullName>
    </submittedName>
</protein>
<dbReference type="InterPro" id="IPR047262">
    <property type="entry name" value="PRX-like1"/>
</dbReference>
<dbReference type="PANTHER" id="PTHR43640:SF1">
    <property type="entry name" value="THIOREDOXIN-DEPENDENT PEROXIREDOXIN"/>
    <property type="match status" value="1"/>
</dbReference>
<dbReference type="InterPro" id="IPR013740">
    <property type="entry name" value="Redoxin"/>
</dbReference>
<feature type="signal peptide" evidence="2">
    <location>
        <begin position="1"/>
        <end position="29"/>
    </location>
</feature>
<dbReference type="InterPro" id="IPR036249">
    <property type="entry name" value="Thioredoxin-like_sf"/>
</dbReference>
<proteinExistence type="predicted"/>
<dbReference type="Gene3D" id="2.60.120.230">
    <property type="match status" value="1"/>
</dbReference>
<dbReference type="GO" id="GO:0005507">
    <property type="term" value="F:copper ion binding"/>
    <property type="evidence" value="ECO:0007669"/>
    <property type="project" value="InterPro"/>
</dbReference>
<evidence type="ECO:0000313" key="6">
    <source>
        <dbReference type="Proteomes" id="UP000317977"/>
    </source>
</evidence>
<feature type="chain" id="PRO_5023123369" evidence="2">
    <location>
        <begin position="30"/>
        <end position="656"/>
    </location>
</feature>
<dbReference type="SUPFAM" id="SSF52833">
    <property type="entry name" value="Thioredoxin-like"/>
    <property type="match status" value="1"/>
</dbReference>
<keyword evidence="1" id="KW-1015">Disulfide bond</keyword>
<dbReference type="PROSITE" id="PS51352">
    <property type="entry name" value="THIOREDOXIN_2"/>
    <property type="match status" value="1"/>
</dbReference>
<dbReference type="Gene3D" id="1.10.238.10">
    <property type="entry name" value="EF-hand"/>
    <property type="match status" value="1"/>
</dbReference>
<name>A0A5C6FC44_9BACT</name>
<organism evidence="5 6">
    <name type="scientific">Rubripirellula reticaptiva</name>
    <dbReference type="NCBI Taxonomy" id="2528013"/>
    <lineage>
        <taxon>Bacteria</taxon>
        <taxon>Pseudomonadati</taxon>
        <taxon>Planctomycetota</taxon>
        <taxon>Planctomycetia</taxon>
        <taxon>Pirellulales</taxon>
        <taxon>Pirellulaceae</taxon>
        <taxon>Rubripirellula</taxon>
    </lineage>
</organism>
<dbReference type="Gene3D" id="2.60.120.310">
    <property type="entry name" value="Copper type II, ascorbate-dependent monooxygenase, N-terminal domain"/>
    <property type="match status" value="1"/>
</dbReference>
<feature type="domain" description="Thioredoxin" evidence="4">
    <location>
        <begin position="18"/>
        <end position="189"/>
    </location>
</feature>
<gene>
    <name evidence="5" type="ORF">Poly59_10960</name>
</gene>
<dbReference type="Gene3D" id="3.40.30.10">
    <property type="entry name" value="Glutaredoxin"/>
    <property type="match status" value="1"/>
</dbReference>
<keyword evidence="2" id="KW-0732">Signal</keyword>
<dbReference type="RefSeq" id="WP_146532962.1">
    <property type="nucleotide sequence ID" value="NZ_SJPX01000001.1"/>
</dbReference>
<dbReference type="Pfam" id="PF08534">
    <property type="entry name" value="Redoxin"/>
    <property type="match status" value="1"/>
</dbReference>
<dbReference type="GO" id="GO:0016715">
    <property type="term" value="F:oxidoreductase activity, acting on paired donors, with incorporation or reduction of molecular oxygen, reduced ascorbate as one donor, and incorporation of one atom of oxygen"/>
    <property type="evidence" value="ECO:0007669"/>
    <property type="project" value="InterPro"/>
</dbReference>
<dbReference type="AlphaFoldDB" id="A0A5C6FC44"/>
<dbReference type="InterPro" id="IPR011992">
    <property type="entry name" value="EF-hand-dom_pair"/>
</dbReference>
<dbReference type="PROSITE" id="PS50222">
    <property type="entry name" value="EF_HAND_2"/>
    <property type="match status" value="1"/>
</dbReference>
<dbReference type="EMBL" id="SJPX01000001">
    <property type="protein sequence ID" value="TWU58187.1"/>
    <property type="molecule type" value="Genomic_DNA"/>
</dbReference>
<keyword evidence="6" id="KW-1185">Reference proteome</keyword>
<sequence precursor="true">MLRFGYQSVFVVASIVLFQVRTLAPVAVAASPTDSVSASDPGLSEFDLSDHRGRRWTLDDFNDKSLVVVAFLGVECPLAKLYSIRLNELADRYADRGVAVIGVMSNRQDSLAEIGSFASRQAVDFPLLKDGGNRLADQLGAERTPEMFVFDAKRRLRYRGRVDDQYGIGYVRDEPGRRDLKIAIDELLTGRDVSITRTAAIGCIIGRSKPLVENPTITYGSHVAKILNKHCVECHREGEISPFSLTDPDEVVGWADMIAEVVREERMPPWHATGEHASFANDRRMSDQDKQTLYDWADSGAPLGSLENLPELPAKVAKWQLPREPDHVFNVSPEPIDIPAEGVIRYQYFAVDPGFEKDVWIEAAELRPGNREVVHHILAFAVPKGQRRGLDAARGFLVGYVPGARLELAPDGHAKKVPAGSELVFQVHYTPTGYPQTDHSQLGILLADPNEITHEIVTTSAINASFRIPPGESDHSVTAVGPPFPENATLLSFSPHMHVRGKSYRYELQDLAGKREPILDIPAYDFNWQTTYVLSEPRPLTESGRMYCVATFDNSEDNLNNPDPTSEVRWGDQTWDEMMIGYYHYSVPLAKEAEPKSNDSLEDKIRRAVVLKKFDELDTDGDGKISRDQTPAKIHEAFDKLDANQDRVLTRQEAGR</sequence>
<evidence type="ECO:0000313" key="5">
    <source>
        <dbReference type="EMBL" id="TWU58187.1"/>
    </source>
</evidence>
<reference evidence="5 6" key="1">
    <citation type="submission" date="2019-02" db="EMBL/GenBank/DDBJ databases">
        <title>Deep-cultivation of Planctomycetes and their phenomic and genomic characterization uncovers novel biology.</title>
        <authorList>
            <person name="Wiegand S."/>
            <person name="Jogler M."/>
            <person name="Boedeker C."/>
            <person name="Pinto D."/>
            <person name="Vollmers J."/>
            <person name="Rivas-Marin E."/>
            <person name="Kohn T."/>
            <person name="Peeters S.H."/>
            <person name="Heuer A."/>
            <person name="Rast P."/>
            <person name="Oberbeckmann S."/>
            <person name="Bunk B."/>
            <person name="Jeske O."/>
            <person name="Meyerdierks A."/>
            <person name="Storesund J.E."/>
            <person name="Kallscheuer N."/>
            <person name="Luecker S."/>
            <person name="Lage O.M."/>
            <person name="Pohl T."/>
            <person name="Merkel B.J."/>
            <person name="Hornburger P."/>
            <person name="Mueller R.-W."/>
            <person name="Bruemmer F."/>
            <person name="Labrenz M."/>
            <person name="Spormann A.M."/>
            <person name="Op Den Camp H."/>
            <person name="Overmann J."/>
            <person name="Amann R."/>
            <person name="Jetten M.S.M."/>
            <person name="Mascher T."/>
            <person name="Medema M.H."/>
            <person name="Devos D.P."/>
            <person name="Kaster A.-K."/>
            <person name="Ovreas L."/>
            <person name="Rohde M."/>
            <person name="Galperin M.Y."/>
            <person name="Jogler C."/>
        </authorList>
    </citation>
    <scope>NUCLEOTIDE SEQUENCE [LARGE SCALE GENOMIC DNA]</scope>
    <source>
        <strain evidence="5 6">Poly59</strain>
    </source>
</reference>
<feature type="domain" description="EF-hand" evidence="3">
    <location>
        <begin position="629"/>
        <end position="656"/>
    </location>
</feature>
<dbReference type="OrthoDB" id="9788721at2"/>
<comment type="caution">
    <text evidence="5">The sequence shown here is derived from an EMBL/GenBank/DDBJ whole genome shotgun (WGS) entry which is preliminary data.</text>
</comment>
<dbReference type="InterPro" id="IPR013766">
    <property type="entry name" value="Thioredoxin_domain"/>
</dbReference>
<dbReference type="InterPro" id="IPR002048">
    <property type="entry name" value="EF_hand_dom"/>
</dbReference>
<dbReference type="SUPFAM" id="SSF47473">
    <property type="entry name" value="EF-hand"/>
    <property type="match status" value="1"/>
</dbReference>
<dbReference type="SUPFAM" id="SSF49742">
    <property type="entry name" value="PHM/PNGase F"/>
    <property type="match status" value="2"/>
</dbReference>
<evidence type="ECO:0000256" key="2">
    <source>
        <dbReference type="SAM" id="SignalP"/>
    </source>
</evidence>
<dbReference type="InterPro" id="IPR014784">
    <property type="entry name" value="Cu2_ascorb_mOase-like_C"/>
</dbReference>
<dbReference type="GO" id="GO:0005509">
    <property type="term" value="F:calcium ion binding"/>
    <property type="evidence" value="ECO:0007669"/>
    <property type="project" value="InterPro"/>
</dbReference>
<accession>A0A5C6FC44</accession>
<dbReference type="InterPro" id="IPR008977">
    <property type="entry name" value="PHM/PNGase_F_dom_sf"/>
</dbReference>
<evidence type="ECO:0000256" key="1">
    <source>
        <dbReference type="ARBA" id="ARBA00023157"/>
    </source>
</evidence>